<keyword evidence="2" id="KW-1185">Reference proteome</keyword>
<dbReference type="RefSeq" id="XP_070890827.1">
    <property type="nucleotide sequence ID" value="XM_071035604.1"/>
</dbReference>
<dbReference type="EMBL" id="JBFXLQ010000002">
    <property type="protein sequence ID" value="KAL2871848.1"/>
    <property type="molecule type" value="Genomic_DNA"/>
</dbReference>
<sequence length="158" mass="17898">MVWETTRRIICRARGSIDALEPLKLFHRHEGLHSSDLVPFLLFRRPSLVFLGRYYCCFGLFVAHRVQMHQALSASPSSLRTVTTASFLLVAQEFEVPDRCVNIEIIVSSNVRPSIDTPSRRVNQKASLFSRSSSGKSLVGTSDQFDEKGKTLVYHRQS</sequence>
<gene>
    <name evidence="1" type="ORF">BJX67DRAFT_90001</name>
</gene>
<evidence type="ECO:0000313" key="2">
    <source>
        <dbReference type="Proteomes" id="UP001610432"/>
    </source>
</evidence>
<name>A0ABR4M5H6_9EURO</name>
<organism evidence="1 2">
    <name type="scientific">Aspergillus lucknowensis</name>
    <dbReference type="NCBI Taxonomy" id="176173"/>
    <lineage>
        <taxon>Eukaryota</taxon>
        <taxon>Fungi</taxon>
        <taxon>Dikarya</taxon>
        <taxon>Ascomycota</taxon>
        <taxon>Pezizomycotina</taxon>
        <taxon>Eurotiomycetes</taxon>
        <taxon>Eurotiomycetidae</taxon>
        <taxon>Eurotiales</taxon>
        <taxon>Aspergillaceae</taxon>
        <taxon>Aspergillus</taxon>
        <taxon>Aspergillus subgen. Nidulantes</taxon>
    </lineage>
</organism>
<protein>
    <submittedName>
        <fullName evidence="1">Uncharacterized protein</fullName>
    </submittedName>
</protein>
<dbReference type="GeneID" id="98150676"/>
<proteinExistence type="predicted"/>
<reference evidence="1 2" key="1">
    <citation type="submission" date="2024-07" db="EMBL/GenBank/DDBJ databases">
        <title>Section-level genome sequencing and comparative genomics of Aspergillus sections Usti and Cavernicolus.</title>
        <authorList>
            <consortium name="Lawrence Berkeley National Laboratory"/>
            <person name="Nybo J.L."/>
            <person name="Vesth T.C."/>
            <person name="Theobald S."/>
            <person name="Frisvad J.C."/>
            <person name="Larsen T.O."/>
            <person name="Kjaerboelling I."/>
            <person name="Rothschild-Mancinelli K."/>
            <person name="Lyhne E.K."/>
            <person name="Kogle M.E."/>
            <person name="Barry K."/>
            <person name="Clum A."/>
            <person name="Na H."/>
            <person name="Ledsgaard L."/>
            <person name="Lin J."/>
            <person name="Lipzen A."/>
            <person name="Kuo A."/>
            <person name="Riley R."/>
            <person name="Mondo S."/>
            <person name="Labutti K."/>
            <person name="Haridas S."/>
            <person name="Pangalinan J."/>
            <person name="Salamov A.A."/>
            <person name="Simmons B.A."/>
            <person name="Magnuson J.K."/>
            <person name="Chen J."/>
            <person name="Drula E."/>
            <person name="Henrissat B."/>
            <person name="Wiebenga A."/>
            <person name="Lubbers R.J."/>
            <person name="Gomes A.C."/>
            <person name="Macurrencykelacurrency M.R."/>
            <person name="Stajich J."/>
            <person name="Grigoriev I.V."/>
            <person name="Mortensen U.H."/>
            <person name="De Vries R.P."/>
            <person name="Baker S.E."/>
            <person name="Andersen M.R."/>
        </authorList>
    </citation>
    <scope>NUCLEOTIDE SEQUENCE [LARGE SCALE GENOMIC DNA]</scope>
    <source>
        <strain evidence="1 2">CBS 449.75</strain>
    </source>
</reference>
<comment type="caution">
    <text evidence="1">The sequence shown here is derived from an EMBL/GenBank/DDBJ whole genome shotgun (WGS) entry which is preliminary data.</text>
</comment>
<accession>A0ABR4M5H6</accession>
<evidence type="ECO:0000313" key="1">
    <source>
        <dbReference type="EMBL" id="KAL2871848.1"/>
    </source>
</evidence>
<dbReference type="Proteomes" id="UP001610432">
    <property type="component" value="Unassembled WGS sequence"/>
</dbReference>